<organism evidence="2 3">
    <name type="scientific">Komarekiella delphini-convector SJRDD-AB1</name>
    <dbReference type="NCBI Taxonomy" id="2593771"/>
    <lineage>
        <taxon>Bacteria</taxon>
        <taxon>Bacillati</taxon>
        <taxon>Cyanobacteriota</taxon>
        <taxon>Cyanophyceae</taxon>
        <taxon>Nostocales</taxon>
        <taxon>Nostocaceae</taxon>
        <taxon>Komarekiella</taxon>
        <taxon>Komarekiella delphini-convector</taxon>
    </lineage>
</organism>
<protein>
    <submittedName>
        <fullName evidence="2">Uncharacterized protein</fullName>
    </submittedName>
</protein>
<evidence type="ECO:0000313" key="3">
    <source>
        <dbReference type="Proteomes" id="UP001165986"/>
    </source>
</evidence>
<evidence type="ECO:0000313" key="2">
    <source>
        <dbReference type="EMBL" id="MBD6620484.1"/>
    </source>
</evidence>
<keyword evidence="1" id="KW-0812">Transmembrane</keyword>
<comment type="caution">
    <text evidence="2">The sequence shown here is derived from an EMBL/GenBank/DDBJ whole genome shotgun (WGS) entry which is preliminary data.</text>
</comment>
<reference evidence="2" key="1">
    <citation type="submission" date="2019-07" db="EMBL/GenBank/DDBJ databases">
        <title>Toxilogical consequences of a new and cryptic species of cyanobacteria (Komarekiella delphini-convector) recovered from the epidermis of a bottlenose dolphin and 1500 ft. in the air.</title>
        <authorList>
            <person name="Brown A.O."/>
            <person name="Dvorak P."/>
            <person name="Villanueva C.D."/>
            <person name="Foss A.J."/>
            <person name="Garvey A.D."/>
            <person name="Gibson Q.A."/>
            <person name="Johansen J.R."/>
            <person name="Casamatta D.A."/>
        </authorList>
    </citation>
    <scope>NUCLEOTIDE SEQUENCE</scope>
    <source>
        <strain evidence="2">SJRDD-AB1</strain>
    </source>
</reference>
<keyword evidence="1" id="KW-1133">Transmembrane helix</keyword>
<sequence>MRKQRDDKLRYLIFFGLVIVLFLHAFWRYGILNQAIAYFMPSASAQVPVVDSGSGFVPDWSRLKFSDMIMGEGGSVSYPTDRGEETRIWSAGQSIADFMELGDFEDAQFSIEKLNLSKISELLDIDLNSLKLSDFGVIKTQTIPTLVKAIPTLTNKSPASIKAIYDTYIRVGVSPGGTIGNSLNNPKLNEVELGSAVDLSKYQLTSIPGIESASIDKFDRWQDTVIGLVPGLRDLPWSEFPALPNPDLSFIGKVDLVLRDIEANRIRSISGSYQEGFNVPCYQNNCAHAEMSGLGRTTGAQWISGKVQEVEGGFGILKAVNDGKEPTGRHPFGPAFKQVVWDIDEAKGEMQTAMFFRFCKTIPFVGRTCTPYFIGPVPFISYREQDPIIFGSPSTVP</sequence>
<dbReference type="Proteomes" id="UP001165986">
    <property type="component" value="Unassembled WGS sequence"/>
</dbReference>
<gene>
    <name evidence="2" type="ORF">FNW02_33065</name>
</gene>
<feature type="transmembrane region" description="Helical" evidence="1">
    <location>
        <begin position="12"/>
        <end position="30"/>
    </location>
</feature>
<evidence type="ECO:0000256" key="1">
    <source>
        <dbReference type="SAM" id="Phobius"/>
    </source>
</evidence>
<proteinExistence type="predicted"/>
<name>A0AA40T4G6_9NOST</name>
<keyword evidence="1" id="KW-0472">Membrane</keyword>
<dbReference type="EMBL" id="VJXY01000067">
    <property type="protein sequence ID" value="MBD6620484.1"/>
    <property type="molecule type" value="Genomic_DNA"/>
</dbReference>
<accession>A0AA40T4G6</accession>
<dbReference type="AlphaFoldDB" id="A0AA40T4G6"/>
<keyword evidence="3" id="KW-1185">Reference proteome</keyword>